<name>A0A699YBQ8_HAELA</name>
<feature type="compositionally biased region" description="Basic and acidic residues" evidence="1">
    <location>
        <begin position="26"/>
        <end position="37"/>
    </location>
</feature>
<feature type="region of interest" description="Disordered" evidence="1">
    <location>
        <begin position="14"/>
        <end position="40"/>
    </location>
</feature>
<dbReference type="Proteomes" id="UP000485058">
    <property type="component" value="Unassembled WGS sequence"/>
</dbReference>
<keyword evidence="3" id="KW-1185">Reference proteome</keyword>
<proteinExistence type="predicted"/>
<accession>A0A699YBQ8</accession>
<protein>
    <submittedName>
        <fullName evidence="2">Uncharacterized protein</fullName>
    </submittedName>
</protein>
<evidence type="ECO:0000256" key="1">
    <source>
        <dbReference type="SAM" id="MobiDB-lite"/>
    </source>
</evidence>
<dbReference type="AlphaFoldDB" id="A0A699YBQ8"/>
<feature type="compositionally biased region" description="Polar residues" evidence="1">
    <location>
        <begin position="146"/>
        <end position="159"/>
    </location>
</feature>
<organism evidence="2 3">
    <name type="scientific">Haematococcus lacustris</name>
    <name type="common">Green alga</name>
    <name type="synonym">Haematococcus pluvialis</name>
    <dbReference type="NCBI Taxonomy" id="44745"/>
    <lineage>
        <taxon>Eukaryota</taxon>
        <taxon>Viridiplantae</taxon>
        <taxon>Chlorophyta</taxon>
        <taxon>core chlorophytes</taxon>
        <taxon>Chlorophyceae</taxon>
        <taxon>CS clade</taxon>
        <taxon>Chlamydomonadales</taxon>
        <taxon>Haematococcaceae</taxon>
        <taxon>Haematococcus</taxon>
    </lineage>
</organism>
<reference evidence="2 3" key="1">
    <citation type="submission" date="2020-02" db="EMBL/GenBank/DDBJ databases">
        <title>Draft genome sequence of Haematococcus lacustris strain NIES-144.</title>
        <authorList>
            <person name="Morimoto D."/>
            <person name="Nakagawa S."/>
            <person name="Yoshida T."/>
            <person name="Sawayama S."/>
        </authorList>
    </citation>
    <scope>NUCLEOTIDE SEQUENCE [LARGE SCALE GENOMIC DNA]</scope>
    <source>
        <strain evidence="2 3">NIES-144</strain>
    </source>
</reference>
<feature type="compositionally biased region" description="Polar residues" evidence="1">
    <location>
        <begin position="167"/>
        <end position="178"/>
    </location>
</feature>
<evidence type="ECO:0000313" key="2">
    <source>
        <dbReference type="EMBL" id="GFH07610.1"/>
    </source>
</evidence>
<sequence>MQSGELRAAHIAAVHVSAGPSTTPGRQREERRAEWKTQRRQVRTPALYAPALLVSPHYWCPRIAACDQSPGWRRAARLQEDEAKATGTFPAESRHPFSAPRHRVFVCVADFSDMPCGLLHPWVPQRPYTSAGHDVVPSSAPPQAPTGPTHQPDGNTGSSLRARAQHTPASQAQQAHQG</sequence>
<dbReference type="EMBL" id="BLLF01000105">
    <property type="protein sequence ID" value="GFH07610.1"/>
    <property type="molecule type" value="Genomic_DNA"/>
</dbReference>
<feature type="region of interest" description="Disordered" evidence="1">
    <location>
        <begin position="130"/>
        <end position="178"/>
    </location>
</feature>
<gene>
    <name evidence="2" type="ORF">HaLaN_02438</name>
</gene>
<comment type="caution">
    <text evidence="2">The sequence shown here is derived from an EMBL/GenBank/DDBJ whole genome shotgun (WGS) entry which is preliminary data.</text>
</comment>
<evidence type="ECO:0000313" key="3">
    <source>
        <dbReference type="Proteomes" id="UP000485058"/>
    </source>
</evidence>